<dbReference type="Pfam" id="PF20415">
    <property type="entry name" value="DUF6699"/>
    <property type="match status" value="1"/>
</dbReference>
<sequence>MASPFIYVPEASPTPPHNPYYSTPQNPASPFLPPSPLFPSSPYLGSAASPPGSPNFNANSVLWPDTAENYESAYTTAGSWVPIGARPRTTSWHGPPPGTPGSPFVSPVPSQAFLQPQSPYFGHRRTQSFGASDAPTPSWANHLSPFQNPASLPATEQIHPWLNGDAPSPIFHYDLSFGKFSPQRLIQTHPPQSVGLSGVEIREPAFNPPRTNLRILHPQLPFWPIDLTLPEGAPDMPITLGDVLVALHRALHERISQADWETLSKDDETAVSKAFTLRCRAEAVRSGVPAAQLRDIEVEQRNEGVKKLDFLCGKTIFKGLVKAPGDPEGCVRLVTASK</sequence>
<evidence type="ECO:0000313" key="3">
    <source>
        <dbReference type="Proteomes" id="UP001221142"/>
    </source>
</evidence>
<proteinExistence type="predicted"/>
<keyword evidence="3" id="KW-1185">Reference proteome</keyword>
<protein>
    <recommendedName>
        <fullName evidence="1">DUF6699 domain-containing protein</fullName>
    </recommendedName>
</protein>
<evidence type="ECO:0000259" key="1">
    <source>
        <dbReference type="Pfam" id="PF20415"/>
    </source>
</evidence>
<evidence type="ECO:0000313" key="2">
    <source>
        <dbReference type="EMBL" id="KAJ7615537.1"/>
    </source>
</evidence>
<dbReference type="EMBL" id="JARKIF010000024">
    <property type="protein sequence ID" value="KAJ7615537.1"/>
    <property type="molecule type" value="Genomic_DNA"/>
</dbReference>
<name>A0AAD7BAL0_9AGAR</name>
<dbReference type="Proteomes" id="UP001221142">
    <property type="component" value="Unassembled WGS sequence"/>
</dbReference>
<gene>
    <name evidence="2" type="ORF">FB45DRAFT_801963</name>
</gene>
<dbReference type="InterPro" id="IPR046522">
    <property type="entry name" value="DUF6699"/>
</dbReference>
<feature type="domain" description="DUF6699" evidence="1">
    <location>
        <begin position="174"/>
        <end position="323"/>
    </location>
</feature>
<comment type="caution">
    <text evidence="2">The sequence shown here is derived from an EMBL/GenBank/DDBJ whole genome shotgun (WGS) entry which is preliminary data.</text>
</comment>
<organism evidence="2 3">
    <name type="scientific">Roridomyces roridus</name>
    <dbReference type="NCBI Taxonomy" id="1738132"/>
    <lineage>
        <taxon>Eukaryota</taxon>
        <taxon>Fungi</taxon>
        <taxon>Dikarya</taxon>
        <taxon>Basidiomycota</taxon>
        <taxon>Agaricomycotina</taxon>
        <taxon>Agaricomycetes</taxon>
        <taxon>Agaricomycetidae</taxon>
        <taxon>Agaricales</taxon>
        <taxon>Marasmiineae</taxon>
        <taxon>Mycenaceae</taxon>
        <taxon>Roridomyces</taxon>
    </lineage>
</organism>
<accession>A0AAD7BAL0</accession>
<reference evidence="2" key="1">
    <citation type="submission" date="2023-03" db="EMBL/GenBank/DDBJ databases">
        <title>Massive genome expansion in bonnet fungi (Mycena s.s.) driven by repeated elements and novel gene families across ecological guilds.</title>
        <authorList>
            <consortium name="Lawrence Berkeley National Laboratory"/>
            <person name="Harder C.B."/>
            <person name="Miyauchi S."/>
            <person name="Viragh M."/>
            <person name="Kuo A."/>
            <person name="Thoen E."/>
            <person name="Andreopoulos B."/>
            <person name="Lu D."/>
            <person name="Skrede I."/>
            <person name="Drula E."/>
            <person name="Henrissat B."/>
            <person name="Morin E."/>
            <person name="Kohler A."/>
            <person name="Barry K."/>
            <person name="LaButti K."/>
            <person name="Morin E."/>
            <person name="Salamov A."/>
            <person name="Lipzen A."/>
            <person name="Mereny Z."/>
            <person name="Hegedus B."/>
            <person name="Baldrian P."/>
            <person name="Stursova M."/>
            <person name="Weitz H."/>
            <person name="Taylor A."/>
            <person name="Grigoriev I.V."/>
            <person name="Nagy L.G."/>
            <person name="Martin F."/>
            <person name="Kauserud H."/>
        </authorList>
    </citation>
    <scope>NUCLEOTIDE SEQUENCE</scope>
    <source>
        <strain evidence="2">9284</strain>
    </source>
</reference>
<dbReference type="AlphaFoldDB" id="A0AAD7BAL0"/>